<dbReference type="GeneID" id="100697380"/>
<gene>
    <name evidence="3" type="primary">zgc:162297</name>
</gene>
<evidence type="ECO:0000256" key="1">
    <source>
        <dbReference type="ARBA" id="ARBA00006007"/>
    </source>
</evidence>
<reference evidence="3" key="3">
    <citation type="submission" date="2025-09" db="UniProtKB">
        <authorList>
            <consortium name="Ensembl"/>
        </authorList>
    </citation>
    <scope>IDENTIFICATION</scope>
</reference>
<dbReference type="Pfam" id="PF03437">
    <property type="entry name" value="BtpA"/>
    <property type="match status" value="1"/>
</dbReference>
<dbReference type="InterPro" id="IPR005137">
    <property type="entry name" value="BtpA"/>
</dbReference>
<proteinExistence type="inferred from homology"/>
<dbReference type="OrthoDB" id="10045006at2759"/>
<evidence type="ECO:0000313" key="4">
    <source>
        <dbReference type="Proteomes" id="UP000005207"/>
    </source>
</evidence>
<dbReference type="InParanoid" id="A0A669DA33"/>
<dbReference type="InterPro" id="IPR011060">
    <property type="entry name" value="RibuloseP-bd_barrel"/>
</dbReference>
<accession>A0A669DA33</accession>
<comment type="similarity">
    <text evidence="1">Belongs to the BtpA family.</text>
</comment>
<organism evidence="3 4">
    <name type="scientific">Oreochromis niloticus</name>
    <name type="common">Nile tilapia</name>
    <name type="synonym">Tilapia nilotica</name>
    <dbReference type="NCBI Taxonomy" id="8128"/>
    <lineage>
        <taxon>Eukaryota</taxon>
        <taxon>Metazoa</taxon>
        <taxon>Chordata</taxon>
        <taxon>Craniata</taxon>
        <taxon>Vertebrata</taxon>
        <taxon>Euteleostomi</taxon>
        <taxon>Actinopterygii</taxon>
        <taxon>Neopterygii</taxon>
        <taxon>Teleostei</taxon>
        <taxon>Neoteleostei</taxon>
        <taxon>Acanthomorphata</taxon>
        <taxon>Ovalentaria</taxon>
        <taxon>Cichlomorphae</taxon>
        <taxon>Cichliformes</taxon>
        <taxon>Cichlidae</taxon>
        <taxon>African cichlids</taxon>
        <taxon>Pseudocrenilabrinae</taxon>
        <taxon>Oreochromini</taxon>
        <taxon>Oreochromis</taxon>
    </lineage>
</organism>
<dbReference type="SUPFAM" id="SSF51366">
    <property type="entry name" value="Ribulose-phoshate binding barrel"/>
    <property type="match status" value="1"/>
</dbReference>
<feature type="region of interest" description="Disordered" evidence="2">
    <location>
        <begin position="49"/>
        <end position="70"/>
    </location>
</feature>
<keyword evidence="4" id="KW-1185">Reference proteome</keyword>
<protein>
    <submittedName>
        <fullName evidence="3">Zgc:162297</fullName>
    </submittedName>
</protein>
<reference evidence="3" key="2">
    <citation type="submission" date="2025-08" db="UniProtKB">
        <authorList>
            <consortium name="Ensembl"/>
        </authorList>
    </citation>
    <scope>IDENTIFICATION</scope>
</reference>
<name>A0A669DA33_ORENI</name>
<dbReference type="Proteomes" id="UP000005207">
    <property type="component" value="Linkage group LG1"/>
</dbReference>
<dbReference type="OMA" id="ENFFDAP"/>
<dbReference type="GeneTree" id="ENSGT00390000006020"/>
<dbReference type="PANTHER" id="PTHR21381">
    <property type="entry name" value="ZGC:162297"/>
    <property type="match status" value="1"/>
</dbReference>
<reference evidence="4" key="1">
    <citation type="submission" date="2012-01" db="EMBL/GenBank/DDBJ databases">
        <title>The Genome Sequence of Oreochromis niloticus (Nile Tilapia).</title>
        <authorList>
            <consortium name="Broad Institute Genome Assembly Team"/>
            <consortium name="Broad Institute Sequencing Platform"/>
            <person name="Di Palma F."/>
            <person name="Johnson J."/>
            <person name="Lander E.S."/>
            <person name="Lindblad-Toh K."/>
        </authorList>
    </citation>
    <scope>NUCLEOTIDE SEQUENCE [LARGE SCALE GENOMIC DNA]</scope>
</reference>
<evidence type="ECO:0000256" key="2">
    <source>
        <dbReference type="SAM" id="MobiDB-lite"/>
    </source>
</evidence>
<dbReference type="Ensembl" id="ENSONIT00000072777.1">
    <property type="protein sequence ID" value="ENSONIP00000057421.1"/>
    <property type="gene ID" value="ENSONIG00000003502.2"/>
</dbReference>
<dbReference type="NCBIfam" id="TIGR00259">
    <property type="entry name" value="thylakoid_BtpA"/>
    <property type="match status" value="1"/>
</dbReference>
<dbReference type="RefSeq" id="XP_013120013.1">
    <property type="nucleotide sequence ID" value="XM_013264559.3"/>
</dbReference>
<dbReference type="PANTHER" id="PTHR21381:SF3">
    <property type="entry name" value="SGC REGION PROTEIN SGCQ-RELATED"/>
    <property type="match status" value="1"/>
</dbReference>
<sequence length="359" mass="39361">MRWSEHVQRREGDGAARCRTTALSFLQSARSFEVCCYMKNRTLNKWVRVEEGESERKPRPRTKSTFGQSHDPLLRTTQKGFILLRLHRKGRMKFLELFGRLKSVVIGMIHVKALPGSPLGSLKMSEISEAACREAAIYRDAGVDGLIVENMHDVPYSLSVGPEVSACMTAVCCSVRAACPSLPIGAQILTAANQQALAVALASGLDFIRAEGFVFAHVADEGLLNAGAGDLLRYRKQIGAEHVQIFTDIKKKHSSHALTSDVSVAETARAAEFFLSDGIIITGAATGLQADPEELRDVSRSVGIPVLIGSGVTYDNVERYLDANAMIVGSHFKLGGHWANEVDPQRVKRFMGKIRKLRQ</sequence>
<dbReference type="CDD" id="cd04722">
    <property type="entry name" value="TIM_phosphate_binding"/>
    <property type="match status" value="1"/>
</dbReference>
<evidence type="ECO:0000313" key="3">
    <source>
        <dbReference type="Ensembl" id="ENSONIP00000057421.1"/>
    </source>
</evidence>
<dbReference type="AlphaFoldDB" id="A0A669DA33"/>